<keyword evidence="4" id="KW-1185">Reference proteome</keyword>
<comment type="caution">
    <text evidence="3">The sequence shown here is derived from an EMBL/GenBank/DDBJ whole genome shotgun (WGS) entry which is preliminary data.</text>
</comment>
<sequence length="835" mass="95865">MSNRFSKEEIESALHASTWVEKRLFIEHVEELLMDEDEPISNIEVESCLPVLNNFISDENKNLVQRSMKILEALCQNIEKDALNNISSIFHNVFQCINDSRSNIREQSIRTINSLVSKSRVFHLTQCISEAANNFSYEGKFELISLLLTHLDDFTDGDFENVFNFIIHCYEDKNMTIKNKSQEFFKNDQFLTYLQNNFEKLSPSHKKILSTFLEKKLTSQNEALNNSLHIVSHNEPSKKPKEVIYLNTSAFLRKQRQSELKESDGMFLITDVSTFVPFMRRLSLDIRDVFDDEVSDLLLSQQSSYRVFAVDRLREIFESSIKNFENSVDIILRWCSIQFLGFQLNVSQASLNLLIDMFGQCSEKFVLTSKEVKTIMPIILWCTATESEAFKYLMTHLRKYSKEKDFNESLLMSLSLDHLAIITHVFDELKASTNLQSVEGQLKELCVEGKPVISAECNKLLNRLMPLSPRKAQHIKDPVSRLQDYITIIKGSPCDGDDSRNIFGFILDTLEKSPTDVREVRYLLYCLHSFLSEPLFINEINLDDFVRLISALCEFSTTCPVEFMDALLSIGFVVVSIHSNVSIFETLIDFIGRNYETQTRRSFAFQTFTVGIQLISVSQNQTELSQLRAFVKSSMSQFPAKDDLRGILCRTLLSEIVSLEKQQDFEAEMCRTIEEKLLMTTNNNNNLSEIDANMHSISAMATNDDLFEFLGILSRLTRQETRNDAIRELLSFEEKYPSEKIVDIIVKLSPLLGKNIENMKNRYAKQSNSRPSSRNSNRGDDNDLNRSIGSRYSRASPRASPRHTPSVHNSAKKNMSARPSPKSSTAKVRYTGGNW</sequence>
<accession>A0A1J4K7T6</accession>
<feature type="compositionally biased region" description="Low complexity" evidence="1">
    <location>
        <begin position="785"/>
        <end position="799"/>
    </location>
</feature>
<feature type="compositionally biased region" description="Low complexity" evidence="1">
    <location>
        <begin position="767"/>
        <end position="776"/>
    </location>
</feature>
<protein>
    <recommendedName>
        <fullName evidence="2">TOG domain-containing protein</fullName>
    </recommendedName>
</protein>
<evidence type="ECO:0000313" key="3">
    <source>
        <dbReference type="EMBL" id="OHT07447.1"/>
    </source>
</evidence>
<dbReference type="SUPFAM" id="SSF48371">
    <property type="entry name" value="ARM repeat"/>
    <property type="match status" value="1"/>
</dbReference>
<dbReference type="RefSeq" id="XP_068360583.1">
    <property type="nucleotide sequence ID" value="XM_068503698.1"/>
</dbReference>
<dbReference type="OrthoDB" id="205662at2759"/>
<evidence type="ECO:0000259" key="2">
    <source>
        <dbReference type="SMART" id="SM01349"/>
    </source>
</evidence>
<name>A0A1J4K7T6_9EUKA</name>
<dbReference type="Proteomes" id="UP000179807">
    <property type="component" value="Unassembled WGS sequence"/>
</dbReference>
<reference evidence="3" key="1">
    <citation type="submission" date="2016-10" db="EMBL/GenBank/DDBJ databases">
        <authorList>
            <person name="Benchimol M."/>
            <person name="Almeida L.G."/>
            <person name="Vasconcelos A.T."/>
            <person name="Perreira-Neves A."/>
            <person name="Rosa I.A."/>
            <person name="Tasca T."/>
            <person name="Bogo M.R."/>
            <person name="de Souza W."/>
        </authorList>
    </citation>
    <scope>NUCLEOTIDE SEQUENCE [LARGE SCALE GENOMIC DNA]</scope>
    <source>
        <strain evidence="3">K</strain>
    </source>
</reference>
<organism evidence="3 4">
    <name type="scientific">Tritrichomonas foetus</name>
    <dbReference type="NCBI Taxonomy" id="1144522"/>
    <lineage>
        <taxon>Eukaryota</taxon>
        <taxon>Metamonada</taxon>
        <taxon>Parabasalia</taxon>
        <taxon>Tritrichomonadida</taxon>
        <taxon>Tritrichomonadidae</taxon>
        <taxon>Tritrichomonas</taxon>
    </lineage>
</organism>
<dbReference type="EMBL" id="MLAK01000696">
    <property type="protein sequence ID" value="OHT07447.1"/>
    <property type="molecule type" value="Genomic_DNA"/>
</dbReference>
<gene>
    <name evidence="3" type="ORF">TRFO_24346</name>
</gene>
<dbReference type="VEuPathDB" id="TrichDB:TRFO_24346"/>
<dbReference type="SMART" id="SM01349">
    <property type="entry name" value="TOG"/>
    <property type="match status" value="1"/>
</dbReference>
<evidence type="ECO:0000256" key="1">
    <source>
        <dbReference type="SAM" id="MobiDB-lite"/>
    </source>
</evidence>
<dbReference type="InterPro" id="IPR034085">
    <property type="entry name" value="TOG"/>
</dbReference>
<dbReference type="AlphaFoldDB" id="A0A1J4K7T6"/>
<dbReference type="Pfam" id="PF21040">
    <property type="entry name" value="CEP104-like_TOG"/>
    <property type="match status" value="1"/>
</dbReference>
<dbReference type="InterPro" id="IPR011989">
    <property type="entry name" value="ARM-like"/>
</dbReference>
<dbReference type="Gene3D" id="1.25.10.10">
    <property type="entry name" value="Leucine-rich Repeat Variant"/>
    <property type="match status" value="2"/>
</dbReference>
<feature type="domain" description="TOG" evidence="2">
    <location>
        <begin position="1"/>
        <end position="223"/>
    </location>
</feature>
<dbReference type="InterPro" id="IPR016024">
    <property type="entry name" value="ARM-type_fold"/>
</dbReference>
<dbReference type="GeneID" id="94838402"/>
<proteinExistence type="predicted"/>
<feature type="region of interest" description="Disordered" evidence="1">
    <location>
        <begin position="762"/>
        <end position="835"/>
    </location>
</feature>
<evidence type="ECO:0000313" key="4">
    <source>
        <dbReference type="Proteomes" id="UP000179807"/>
    </source>
</evidence>